<accession>A0A0F9C423</accession>
<sequence length="93" mass="11418">MYYNVNMVRYELTVRKAIKKGDIPKNIVKNIHKAFISLDTTKDLNLFDIKKLKGNYKRDYYRLRKGKYRAIFYLEDMFVIHMGKREEVYDLWE</sequence>
<dbReference type="EMBL" id="LAZR01034889">
    <property type="protein sequence ID" value="KKL29014.1"/>
    <property type="molecule type" value="Genomic_DNA"/>
</dbReference>
<gene>
    <name evidence="1" type="ORF">LCGC14_2369370</name>
</gene>
<evidence type="ECO:0008006" key="2">
    <source>
        <dbReference type="Google" id="ProtNLM"/>
    </source>
</evidence>
<comment type="caution">
    <text evidence="1">The sequence shown here is derived from an EMBL/GenBank/DDBJ whole genome shotgun (WGS) entry which is preliminary data.</text>
</comment>
<dbReference type="AlphaFoldDB" id="A0A0F9C423"/>
<name>A0A0F9C423_9ZZZZ</name>
<proteinExistence type="predicted"/>
<dbReference type="InterPro" id="IPR035093">
    <property type="entry name" value="RelE/ParE_toxin_dom_sf"/>
</dbReference>
<dbReference type="SUPFAM" id="SSF143011">
    <property type="entry name" value="RelE-like"/>
    <property type="match status" value="1"/>
</dbReference>
<organism evidence="1">
    <name type="scientific">marine sediment metagenome</name>
    <dbReference type="NCBI Taxonomy" id="412755"/>
    <lineage>
        <taxon>unclassified sequences</taxon>
        <taxon>metagenomes</taxon>
        <taxon>ecological metagenomes</taxon>
    </lineage>
</organism>
<evidence type="ECO:0000313" key="1">
    <source>
        <dbReference type="EMBL" id="KKL29014.1"/>
    </source>
</evidence>
<reference evidence="1" key="1">
    <citation type="journal article" date="2015" name="Nature">
        <title>Complex archaea that bridge the gap between prokaryotes and eukaryotes.</title>
        <authorList>
            <person name="Spang A."/>
            <person name="Saw J.H."/>
            <person name="Jorgensen S.L."/>
            <person name="Zaremba-Niedzwiedzka K."/>
            <person name="Martijn J."/>
            <person name="Lind A.E."/>
            <person name="van Eijk R."/>
            <person name="Schleper C."/>
            <person name="Guy L."/>
            <person name="Ettema T.J."/>
        </authorList>
    </citation>
    <scope>NUCLEOTIDE SEQUENCE</scope>
</reference>
<protein>
    <recommendedName>
        <fullName evidence="2">Plasmid stabilization system protein</fullName>
    </recommendedName>
</protein>
<dbReference type="Gene3D" id="3.30.2310.20">
    <property type="entry name" value="RelE-like"/>
    <property type="match status" value="1"/>
</dbReference>